<dbReference type="PANTHER" id="PTHR10151:SF114">
    <property type="entry name" value="ECTONUCLEOTIDE PYROPHOSPHATASE_PHOSPHODIESTERASE C27A7.3"/>
    <property type="match status" value="1"/>
</dbReference>
<dbReference type="GO" id="GO:0055120">
    <property type="term" value="C:striated muscle dense body"/>
    <property type="evidence" value="ECO:0007669"/>
    <property type="project" value="TreeGrafter"/>
</dbReference>
<dbReference type="Pfam" id="PF01663">
    <property type="entry name" value="Phosphodiest"/>
    <property type="match status" value="1"/>
</dbReference>
<dbReference type="GO" id="GO:0016529">
    <property type="term" value="C:sarcoplasmic reticulum"/>
    <property type="evidence" value="ECO:0007669"/>
    <property type="project" value="TreeGrafter"/>
</dbReference>
<dbReference type="SUPFAM" id="SSF53649">
    <property type="entry name" value="Alkaline phosphatase-like"/>
    <property type="match status" value="1"/>
</dbReference>
<dbReference type="Gene3D" id="3.40.720.10">
    <property type="entry name" value="Alkaline Phosphatase, subunit A"/>
    <property type="match status" value="1"/>
</dbReference>
<proteinExistence type="predicted"/>
<evidence type="ECO:0000313" key="2">
    <source>
        <dbReference type="WBParaSite" id="MBELARI_LOCUS1209"/>
    </source>
</evidence>
<dbReference type="Proteomes" id="UP000887575">
    <property type="component" value="Unassembled WGS sequence"/>
</dbReference>
<protein>
    <submittedName>
        <fullName evidence="2">Uncharacterized protein</fullName>
    </submittedName>
</protein>
<dbReference type="InterPro" id="IPR017850">
    <property type="entry name" value="Alkaline_phosphatase_core_sf"/>
</dbReference>
<name>A0AAF3EDR8_9BILA</name>
<sequence>MAERGVRAEPVKPVFPSKTLPNRDTMMTRLHPGYHGIIEGWIHVPSLSPNFVDVRRKTHLSTIFYTNDPGQLIAAKLGSDVSCLYYPGCYHYPYHRPDADRDLRKCPNGACV</sequence>
<evidence type="ECO:0000313" key="1">
    <source>
        <dbReference type="Proteomes" id="UP000887575"/>
    </source>
</evidence>
<dbReference type="PANTHER" id="PTHR10151">
    <property type="entry name" value="ECTONUCLEOTIDE PYROPHOSPHATASE/PHOSPHODIESTERASE"/>
    <property type="match status" value="1"/>
</dbReference>
<dbReference type="InterPro" id="IPR002591">
    <property type="entry name" value="Phosphodiest/P_Trfase"/>
</dbReference>
<dbReference type="WBParaSite" id="MBELARI_LOCUS1209">
    <property type="protein sequence ID" value="MBELARI_LOCUS1209"/>
    <property type="gene ID" value="MBELARI_LOCUS1209"/>
</dbReference>
<reference evidence="2" key="1">
    <citation type="submission" date="2024-02" db="UniProtKB">
        <authorList>
            <consortium name="WormBaseParasite"/>
        </authorList>
    </citation>
    <scope>IDENTIFICATION</scope>
</reference>
<accession>A0AAF3EDR8</accession>
<dbReference type="AlphaFoldDB" id="A0AAF3EDR8"/>
<organism evidence="1 2">
    <name type="scientific">Mesorhabditis belari</name>
    <dbReference type="NCBI Taxonomy" id="2138241"/>
    <lineage>
        <taxon>Eukaryota</taxon>
        <taxon>Metazoa</taxon>
        <taxon>Ecdysozoa</taxon>
        <taxon>Nematoda</taxon>
        <taxon>Chromadorea</taxon>
        <taxon>Rhabditida</taxon>
        <taxon>Rhabditina</taxon>
        <taxon>Rhabditomorpha</taxon>
        <taxon>Rhabditoidea</taxon>
        <taxon>Rhabditidae</taxon>
        <taxon>Mesorhabditinae</taxon>
        <taxon>Mesorhabditis</taxon>
    </lineage>
</organism>
<dbReference type="GO" id="GO:0031674">
    <property type="term" value="C:I band"/>
    <property type="evidence" value="ECO:0007669"/>
    <property type="project" value="TreeGrafter"/>
</dbReference>
<keyword evidence="1" id="KW-1185">Reference proteome</keyword>